<gene>
    <name evidence="2" type="ordered locus">Htur_4357</name>
</gene>
<dbReference type="OrthoDB" id="209979at2157"/>
<dbReference type="InterPro" id="IPR029069">
    <property type="entry name" value="HotDog_dom_sf"/>
</dbReference>
<dbReference type="InterPro" id="IPR002539">
    <property type="entry name" value="MaoC-like_dom"/>
</dbReference>
<dbReference type="GeneID" id="8744985"/>
<dbReference type="KEGG" id="htu:Htur_4357"/>
<name>D2S1C3_HALTV</name>
<dbReference type="Proteomes" id="UP000001903">
    <property type="component" value="Plasmid pHTUR01"/>
</dbReference>
<dbReference type="AlphaFoldDB" id="D2S1C3"/>
<keyword evidence="3" id="KW-1185">Reference proteome</keyword>
<keyword evidence="2" id="KW-0614">Plasmid</keyword>
<dbReference type="InterPro" id="IPR052342">
    <property type="entry name" value="MCH/BMMD"/>
</dbReference>
<dbReference type="PANTHER" id="PTHR43664:SF1">
    <property type="entry name" value="BETA-METHYLMALYL-COA DEHYDRATASE"/>
    <property type="match status" value="1"/>
</dbReference>
<evidence type="ECO:0000313" key="3">
    <source>
        <dbReference type="Proteomes" id="UP000001903"/>
    </source>
</evidence>
<dbReference type="PANTHER" id="PTHR43664">
    <property type="entry name" value="MONOAMINE OXIDASE-RELATED"/>
    <property type="match status" value="1"/>
</dbReference>
<evidence type="ECO:0000259" key="1">
    <source>
        <dbReference type="Pfam" id="PF01575"/>
    </source>
</evidence>
<dbReference type="SUPFAM" id="SSF54637">
    <property type="entry name" value="Thioesterase/thiol ester dehydrase-isomerase"/>
    <property type="match status" value="1"/>
</dbReference>
<dbReference type="HOGENOM" id="CLU_094876_0_0_2"/>
<evidence type="ECO:0000313" key="2">
    <source>
        <dbReference type="EMBL" id="ADB63170.1"/>
    </source>
</evidence>
<accession>D2S1C3</accession>
<dbReference type="EMBL" id="CP001861">
    <property type="protein sequence ID" value="ADB63170.1"/>
    <property type="molecule type" value="Genomic_DNA"/>
</dbReference>
<geneLocation type="plasmid" evidence="2 3">
    <name>pHTUR01</name>
</geneLocation>
<feature type="domain" description="MaoC-like" evidence="1">
    <location>
        <begin position="16"/>
        <end position="120"/>
    </location>
</feature>
<organism evidence="2 3">
    <name type="scientific">Haloterrigena turkmenica (strain ATCC 51198 / DSM 5511 / JCM 9101 / NCIMB 13204 / VKM B-1734 / 4k)</name>
    <name type="common">Halococcus turkmenicus</name>
    <dbReference type="NCBI Taxonomy" id="543526"/>
    <lineage>
        <taxon>Archaea</taxon>
        <taxon>Methanobacteriati</taxon>
        <taxon>Methanobacteriota</taxon>
        <taxon>Stenosarchaea group</taxon>
        <taxon>Halobacteria</taxon>
        <taxon>Halobacteriales</taxon>
        <taxon>Natrialbaceae</taxon>
        <taxon>Haloterrigena</taxon>
    </lineage>
</organism>
<dbReference type="Pfam" id="PF01575">
    <property type="entry name" value="MaoC_dehydratas"/>
    <property type="match status" value="1"/>
</dbReference>
<protein>
    <submittedName>
        <fullName evidence="2">MaoC domain protein dehydratase</fullName>
    </submittedName>
</protein>
<reference evidence="2 3" key="1">
    <citation type="journal article" date="2010" name="Stand. Genomic Sci.">
        <title>Complete genome sequence of Haloterrigena turkmenica type strain (4k).</title>
        <authorList>
            <person name="Saunders E."/>
            <person name="Tindall B.J."/>
            <person name="Fahnrich R."/>
            <person name="Lapidus A."/>
            <person name="Copeland A."/>
            <person name="Del Rio T.G."/>
            <person name="Lucas S."/>
            <person name="Chen F."/>
            <person name="Tice H."/>
            <person name="Cheng J.F."/>
            <person name="Han C."/>
            <person name="Detter J.C."/>
            <person name="Bruce D."/>
            <person name="Goodwin L."/>
            <person name="Chain P."/>
            <person name="Pitluck S."/>
            <person name="Pati A."/>
            <person name="Ivanova N."/>
            <person name="Mavromatis K."/>
            <person name="Chen A."/>
            <person name="Palaniappan K."/>
            <person name="Land M."/>
            <person name="Hauser L."/>
            <person name="Chang Y.J."/>
            <person name="Jeffries C.D."/>
            <person name="Brettin T."/>
            <person name="Rohde M."/>
            <person name="Goker M."/>
            <person name="Bristow J."/>
            <person name="Eisen J.A."/>
            <person name="Markowitz V."/>
            <person name="Hugenholtz P."/>
            <person name="Klenk H.P."/>
            <person name="Kyrpides N.C."/>
        </authorList>
    </citation>
    <scope>NUCLEOTIDE SEQUENCE [LARGE SCALE GENOMIC DNA]</scope>
    <source>
        <strain evidence="3">ATCC 51198 / DSM 5511 / JCM 9101 / NCIMB 13204 / VKM B-1734 / 4k</strain>
    </source>
</reference>
<dbReference type="RefSeq" id="WP_012945414.1">
    <property type="nucleotide sequence ID" value="NC_013744.1"/>
</dbReference>
<proteinExistence type="predicted"/>
<dbReference type="Gene3D" id="3.10.129.10">
    <property type="entry name" value="Hotdog Thioesterase"/>
    <property type="match status" value="1"/>
</dbReference>
<sequence length="159" mass="18073">MAYSYEPHHFEEFEKGQTFHSPGRTITETDVVMHAATTGDWNELHTNREHARERDFGERIVHGPMTFVQAIGMVMRIGILERTAYAFLGMNYMDLPNPVRIGDTVSVEIEVAETKDLESRDDVGLVVFDTEMTTQDDTVVFQGDLKFFVLRTGEASVEP</sequence>